<evidence type="ECO:0000313" key="1">
    <source>
        <dbReference type="EMBL" id="KAI5649934.1"/>
    </source>
</evidence>
<dbReference type="Proteomes" id="UP001060085">
    <property type="component" value="Linkage Group LG08"/>
</dbReference>
<proteinExistence type="predicted"/>
<protein>
    <submittedName>
        <fullName evidence="1">Uncharacterized protein</fullName>
    </submittedName>
</protein>
<accession>A0ACB9ZS65</accession>
<gene>
    <name evidence="1" type="ORF">M9H77_35939</name>
</gene>
<sequence length="94" mass="10885">MRVSSAAAKSERIKTHQRSFYVPNLKEHVMQQWGSTNKVWIPKTSRYQPNTIRALDYKTTALLYYCGSTLPSLKRPRHRKRPLYGGLATYSAIL</sequence>
<evidence type="ECO:0000313" key="2">
    <source>
        <dbReference type="Proteomes" id="UP001060085"/>
    </source>
</evidence>
<name>A0ACB9ZS65_CATRO</name>
<organism evidence="1 2">
    <name type="scientific">Catharanthus roseus</name>
    <name type="common">Madagascar periwinkle</name>
    <name type="synonym">Vinca rosea</name>
    <dbReference type="NCBI Taxonomy" id="4058"/>
    <lineage>
        <taxon>Eukaryota</taxon>
        <taxon>Viridiplantae</taxon>
        <taxon>Streptophyta</taxon>
        <taxon>Embryophyta</taxon>
        <taxon>Tracheophyta</taxon>
        <taxon>Spermatophyta</taxon>
        <taxon>Magnoliopsida</taxon>
        <taxon>eudicotyledons</taxon>
        <taxon>Gunneridae</taxon>
        <taxon>Pentapetalae</taxon>
        <taxon>asterids</taxon>
        <taxon>lamiids</taxon>
        <taxon>Gentianales</taxon>
        <taxon>Apocynaceae</taxon>
        <taxon>Rauvolfioideae</taxon>
        <taxon>Vinceae</taxon>
        <taxon>Catharanthinae</taxon>
        <taxon>Catharanthus</taxon>
    </lineage>
</organism>
<comment type="caution">
    <text evidence="1">The sequence shown here is derived from an EMBL/GenBank/DDBJ whole genome shotgun (WGS) entry which is preliminary data.</text>
</comment>
<reference evidence="2" key="1">
    <citation type="journal article" date="2023" name="Nat. Plants">
        <title>Single-cell RNA sequencing provides a high-resolution roadmap for understanding the multicellular compartmentation of specialized metabolism.</title>
        <authorList>
            <person name="Sun S."/>
            <person name="Shen X."/>
            <person name="Li Y."/>
            <person name="Li Y."/>
            <person name="Wang S."/>
            <person name="Li R."/>
            <person name="Zhang H."/>
            <person name="Shen G."/>
            <person name="Guo B."/>
            <person name="Wei J."/>
            <person name="Xu J."/>
            <person name="St-Pierre B."/>
            <person name="Chen S."/>
            <person name="Sun C."/>
        </authorList>
    </citation>
    <scope>NUCLEOTIDE SEQUENCE [LARGE SCALE GENOMIC DNA]</scope>
</reference>
<dbReference type="EMBL" id="CM044708">
    <property type="protein sequence ID" value="KAI5649934.1"/>
    <property type="molecule type" value="Genomic_DNA"/>
</dbReference>
<keyword evidence="2" id="KW-1185">Reference proteome</keyword>